<feature type="compositionally biased region" description="Acidic residues" evidence="1">
    <location>
        <begin position="352"/>
        <end position="363"/>
    </location>
</feature>
<feature type="compositionally biased region" description="Basic and acidic residues" evidence="1">
    <location>
        <begin position="364"/>
        <end position="374"/>
    </location>
</feature>
<feature type="compositionally biased region" description="Basic and acidic residues" evidence="1">
    <location>
        <begin position="924"/>
        <end position="947"/>
    </location>
</feature>
<feature type="compositionally biased region" description="Basic and acidic residues" evidence="1">
    <location>
        <begin position="1"/>
        <end position="20"/>
    </location>
</feature>
<feature type="compositionally biased region" description="Basic and acidic residues" evidence="1">
    <location>
        <begin position="231"/>
        <end position="245"/>
    </location>
</feature>
<reference evidence="3" key="1">
    <citation type="submission" date="2021-01" db="EMBL/GenBank/DDBJ databases">
        <authorList>
            <person name="Corre E."/>
            <person name="Pelletier E."/>
            <person name="Niang G."/>
            <person name="Scheremetjew M."/>
            <person name="Finn R."/>
            <person name="Kale V."/>
            <person name="Holt S."/>
            <person name="Cochrane G."/>
            <person name="Meng A."/>
            <person name="Brown T."/>
            <person name="Cohen L."/>
        </authorList>
    </citation>
    <scope>NUCLEOTIDE SEQUENCE</scope>
    <source>
        <strain evidence="3">MM31A-1</strain>
    </source>
</reference>
<feature type="compositionally biased region" description="Acidic residues" evidence="1">
    <location>
        <begin position="81"/>
        <end position="94"/>
    </location>
</feature>
<feature type="region of interest" description="Disordered" evidence="1">
    <location>
        <begin position="738"/>
        <end position="759"/>
    </location>
</feature>
<sequence length="956" mass="105093">MSSESSDNHHVNSDDKHDPTENQPLKLRFSLSSIMNRAKPKTEPNVETNNVSGGIGIGIGNEQDRSTGSSFVSETPRNFEEPEDEDTSDGEDSNESVSASASLTKNNVHSHAHAHAHDPDSNHEIEEARSRSIMKEPDEEMYSSSGIIDDDKSQEEDKDSQMGMDEEEKKSRTRSTRTPSFDGKDPLATASSAPTESLMAAAGGGMGVGGGVGVGVGVEDSASNHSGSTSKKKDENSSQENDNKTSRSAAAAERELLGFREPVAAVAAPTTSFLDSLSEEQRRVRTRHLPDVSGFRRLHKAEIKRDLVLVRKLLKASSSKGAGAKKVDDENEKDTEIEKMLVDGNANGNGGSEEESNQSDDDAPTDRSDNVRRGQIDEVILTKILENPDLPNIFSLPYMESPYICTDVEGKSPNNNPSLFSSPQVVESISAFNPPRPPESVGPKKIHRLSRWERRPQDVEVDLSNYRKTVNRTRQELHKAEDENYKVEVVGQHLRAHFMSQSQFMRHEIDLLNDNYDITQAQCIEAADLLTSKTRSRGTARASNVMKDVLSDLKARGEKSTFDGQNTGIPSNGEWCASGVGGISMSEAPRLASGWLLPGEKVSSPYGVGTVAHSFGPRILDATEELPCHLRSDRPQSQLSSARKIKGGGASIFLPPRICVKLPFGLGYFRPEVLKSLENVAAYNDEKLAKRWLSMIESSASMGTSIDAAAIDNHDTCYPVVSATSSAVGERMDDDLTETSTVPDVSMGNTDSNKTDAQNESGKLLPYCSSLLPSSAHRGGGLEDMPIEVLEESVGKMIDDSSGVLGAYDNPNVPNEYKEWEVNREELRRLQGRAMQLKNKVYRQKRLRFLNERSCLTGKDRRGRFEILLSDMKSDLDSLKGRLKEELHELSIDQVKASELLSKYDAGDDSAASADDSELEYYGEKRKAEEDQFEKSSRQKVDEEIPIHDPFPSKFE</sequence>
<feature type="compositionally biased region" description="Polar residues" evidence="1">
    <location>
        <begin position="66"/>
        <end position="76"/>
    </location>
</feature>
<evidence type="ECO:0000313" key="2">
    <source>
        <dbReference type="EMBL" id="CAE0464136.1"/>
    </source>
</evidence>
<evidence type="ECO:0000256" key="1">
    <source>
        <dbReference type="SAM" id="MobiDB-lite"/>
    </source>
</evidence>
<feature type="region of interest" description="Disordered" evidence="1">
    <location>
        <begin position="924"/>
        <end position="956"/>
    </location>
</feature>
<feature type="region of interest" description="Disordered" evidence="1">
    <location>
        <begin position="342"/>
        <end position="374"/>
    </location>
</feature>
<gene>
    <name evidence="2" type="ORF">CDEB00056_LOCUS8977</name>
    <name evidence="3" type="ORF">CDEB00056_LOCUS8978</name>
</gene>
<dbReference type="EMBL" id="HBIO01011531">
    <property type="protein sequence ID" value="CAE0464136.1"/>
    <property type="molecule type" value="Transcribed_RNA"/>
</dbReference>
<dbReference type="AlphaFoldDB" id="A0A6S8UR89"/>
<evidence type="ECO:0000313" key="3">
    <source>
        <dbReference type="EMBL" id="CAE0464137.1"/>
    </source>
</evidence>
<feature type="compositionally biased region" description="Basic and acidic residues" evidence="1">
    <location>
        <begin position="115"/>
        <end position="136"/>
    </location>
</feature>
<feature type="region of interest" description="Disordered" evidence="1">
    <location>
        <begin position="1"/>
        <end position="284"/>
    </location>
</feature>
<organism evidence="3">
    <name type="scientific">Chaetoceros debilis</name>
    <dbReference type="NCBI Taxonomy" id="122233"/>
    <lineage>
        <taxon>Eukaryota</taxon>
        <taxon>Sar</taxon>
        <taxon>Stramenopiles</taxon>
        <taxon>Ochrophyta</taxon>
        <taxon>Bacillariophyta</taxon>
        <taxon>Coscinodiscophyceae</taxon>
        <taxon>Chaetocerotophycidae</taxon>
        <taxon>Chaetocerotales</taxon>
        <taxon>Chaetocerotaceae</taxon>
        <taxon>Chaetoceros</taxon>
    </lineage>
</organism>
<name>A0A6S8UR89_9STRA</name>
<feature type="compositionally biased region" description="Gly residues" evidence="1">
    <location>
        <begin position="202"/>
        <end position="216"/>
    </location>
</feature>
<feature type="compositionally biased region" description="Polar residues" evidence="1">
    <location>
        <begin position="95"/>
        <end position="107"/>
    </location>
</feature>
<dbReference type="EMBL" id="HBIO01011532">
    <property type="protein sequence ID" value="CAE0464137.1"/>
    <property type="molecule type" value="Transcribed_RNA"/>
</dbReference>
<protein>
    <submittedName>
        <fullName evidence="3">Uncharacterized protein</fullName>
    </submittedName>
</protein>
<proteinExistence type="predicted"/>
<accession>A0A6S8UR89</accession>